<dbReference type="EMBL" id="OIVN01000927">
    <property type="protein sequence ID" value="SPC87527.1"/>
    <property type="molecule type" value="Genomic_DNA"/>
</dbReference>
<dbReference type="AlphaFoldDB" id="A0A2N9F9D2"/>
<dbReference type="EC" id="2.3.2.27" evidence="2"/>
<evidence type="ECO:0000256" key="2">
    <source>
        <dbReference type="ARBA" id="ARBA00012483"/>
    </source>
</evidence>
<dbReference type="Gene3D" id="3.30.200.20">
    <property type="entry name" value="Phosphorylase Kinase, domain 1"/>
    <property type="match status" value="1"/>
</dbReference>
<name>A0A2N9F9D2_FAGSY</name>
<protein>
    <recommendedName>
        <fullName evidence="2">RING-type E3 ubiquitin transferase</fullName>
        <ecNumber evidence="2">2.3.2.27</ecNumber>
    </recommendedName>
</protein>
<dbReference type="InterPro" id="IPR011009">
    <property type="entry name" value="Kinase-like_dom_sf"/>
</dbReference>
<evidence type="ECO:0000313" key="5">
    <source>
        <dbReference type="EMBL" id="SPC87527.1"/>
    </source>
</evidence>
<dbReference type="SUPFAM" id="SSF56112">
    <property type="entry name" value="Protein kinase-like (PK-like)"/>
    <property type="match status" value="1"/>
</dbReference>
<keyword evidence="3" id="KW-0833">Ubl conjugation pathway</keyword>
<evidence type="ECO:0000256" key="1">
    <source>
        <dbReference type="ARBA" id="ARBA00000900"/>
    </source>
</evidence>
<gene>
    <name evidence="5" type="ORF">FSB_LOCUS15409</name>
</gene>
<sequence>MMDLKSKKAIYVCLQAPVSCQIQFICKGLLIHTREAGILDGAGVEVRPSQNYKTGPSNSVRSQSVGQHIGVGTTSSGQVSFCGERIASVGSGTDVSSLDDIEELPVAEGSSDEWIESSIRYPPGLDYSTSSSSRAVDIARISSVRSEGSENGLGLSTLPQSKESFHSISPPSLLVLDGSIDDTLYAQLEKAMAEAENARREVFQEADRRGKAEKDAVEAMHRAQVSESLCAEEFKQRKEIEEALANKKEEHEKVKIKLNKVMEDLWFALDQKSSLESQIAESHEMINGLELRIVSAVELFQTYKKERDEFLVERDNALKEAEEPRRNQGEFSSTQMPQFSEFSFSEIEKATQNFDPSLKMGEGRHGNIYKGFLREIQVAIKVLQHHNFQDPSRFQSEVRWLNCYIFILNWAIPLTIILIKVEFLPFS</sequence>
<accession>A0A2N9F9D2</accession>
<reference evidence="5" key="1">
    <citation type="submission" date="2018-02" db="EMBL/GenBank/DDBJ databases">
        <authorList>
            <person name="Cohen D.B."/>
            <person name="Kent A.D."/>
        </authorList>
    </citation>
    <scope>NUCLEOTIDE SEQUENCE</scope>
</reference>
<dbReference type="PANTHER" id="PTHR45647">
    <property type="entry name" value="OS02G0152300 PROTEIN"/>
    <property type="match status" value="1"/>
</dbReference>
<dbReference type="PANTHER" id="PTHR45647:SF100">
    <property type="entry name" value="U-BOX DOMAIN-CONTAINING PROTEIN 33"/>
    <property type="match status" value="1"/>
</dbReference>
<evidence type="ECO:0000256" key="3">
    <source>
        <dbReference type="ARBA" id="ARBA00022786"/>
    </source>
</evidence>
<proteinExistence type="predicted"/>
<dbReference type="GO" id="GO:0061630">
    <property type="term" value="F:ubiquitin protein ligase activity"/>
    <property type="evidence" value="ECO:0007669"/>
    <property type="project" value="UniProtKB-EC"/>
</dbReference>
<comment type="catalytic activity">
    <reaction evidence="1">
        <text>S-ubiquitinyl-[E2 ubiquitin-conjugating enzyme]-L-cysteine + [acceptor protein]-L-lysine = [E2 ubiquitin-conjugating enzyme]-L-cysteine + N(6)-ubiquitinyl-[acceptor protein]-L-lysine.</text>
        <dbReference type="EC" id="2.3.2.27"/>
    </reaction>
</comment>
<keyword evidence="4" id="KW-0175">Coiled coil</keyword>
<feature type="coiled-coil region" evidence="4">
    <location>
        <begin position="181"/>
        <end position="264"/>
    </location>
</feature>
<organism evidence="5">
    <name type="scientific">Fagus sylvatica</name>
    <name type="common">Beechnut</name>
    <dbReference type="NCBI Taxonomy" id="28930"/>
    <lineage>
        <taxon>Eukaryota</taxon>
        <taxon>Viridiplantae</taxon>
        <taxon>Streptophyta</taxon>
        <taxon>Embryophyta</taxon>
        <taxon>Tracheophyta</taxon>
        <taxon>Spermatophyta</taxon>
        <taxon>Magnoliopsida</taxon>
        <taxon>eudicotyledons</taxon>
        <taxon>Gunneridae</taxon>
        <taxon>Pentapetalae</taxon>
        <taxon>rosids</taxon>
        <taxon>fabids</taxon>
        <taxon>Fagales</taxon>
        <taxon>Fagaceae</taxon>
        <taxon>Fagus</taxon>
    </lineage>
</organism>
<dbReference type="InterPro" id="IPR051348">
    <property type="entry name" value="U-box_ubiquitin_ligases"/>
</dbReference>
<evidence type="ECO:0000256" key="4">
    <source>
        <dbReference type="SAM" id="Coils"/>
    </source>
</evidence>